<dbReference type="EC" id="2.3.-.-" evidence="4"/>
<dbReference type="Gene3D" id="3.40.630.30">
    <property type="match status" value="1"/>
</dbReference>
<evidence type="ECO:0000259" key="3">
    <source>
        <dbReference type="PROSITE" id="PS51186"/>
    </source>
</evidence>
<name>A0ABW2CQ43_9ACTN</name>
<dbReference type="InterPro" id="IPR016181">
    <property type="entry name" value="Acyl_CoA_acyltransferase"/>
</dbReference>
<dbReference type="PANTHER" id="PTHR10545:SF29">
    <property type="entry name" value="GH14572P-RELATED"/>
    <property type="match status" value="1"/>
</dbReference>
<proteinExistence type="predicted"/>
<keyword evidence="5" id="KW-1185">Reference proteome</keyword>
<dbReference type="SUPFAM" id="SSF55729">
    <property type="entry name" value="Acyl-CoA N-acyltransferases (Nat)"/>
    <property type="match status" value="1"/>
</dbReference>
<dbReference type="Proteomes" id="UP001596380">
    <property type="component" value="Unassembled WGS sequence"/>
</dbReference>
<organism evidence="4 5">
    <name type="scientific">Actinomadura yumaensis</name>
    <dbReference type="NCBI Taxonomy" id="111807"/>
    <lineage>
        <taxon>Bacteria</taxon>
        <taxon>Bacillati</taxon>
        <taxon>Actinomycetota</taxon>
        <taxon>Actinomycetes</taxon>
        <taxon>Streptosporangiales</taxon>
        <taxon>Thermomonosporaceae</taxon>
        <taxon>Actinomadura</taxon>
    </lineage>
</organism>
<dbReference type="Pfam" id="PF00583">
    <property type="entry name" value="Acetyltransf_1"/>
    <property type="match status" value="1"/>
</dbReference>
<evidence type="ECO:0000256" key="2">
    <source>
        <dbReference type="ARBA" id="ARBA00023315"/>
    </source>
</evidence>
<dbReference type="RefSeq" id="WP_378050208.1">
    <property type="nucleotide sequence ID" value="NZ_JBHSXE010000002.1"/>
</dbReference>
<keyword evidence="1 4" id="KW-0808">Transferase</keyword>
<evidence type="ECO:0000313" key="5">
    <source>
        <dbReference type="Proteomes" id="UP001596380"/>
    </source>
</evidence>
<dbReference type="PROSITE" id="PS51186">
    <property type="entry name" value="GNAT"/>
    <property type="match status" value="1"/>
</dbReference>
<dbReference type="InterPro" id="IPR051016">
    <property type="entry name" value="Diverse_Substrate_AcTransf"/>
</dbReference>
<dbReference type="CDD" id="cd04301">
    <property type="entry name" value="NAT_SF"/>
    <property type="match status" value="1"/>
</dbReference>
<dbReference type="PANTHER" id="PTHR10545">
    <property type="entry name" value="DIAMINE N-ACETYLTRANSFERASE"/>
    <property type="match status" value="1"/>
</dbReference>
<protein>
    <submittedName>
        <fullName evidence="4">GNAT family N-acetyltransferase</fullName>
        <ecNumber evidence="4">2.3.-.-</ecNumber>
    </submittedName>
</protein>
<accession>A0ABW2CQ43</accession>
<feature type="domain" description="N-acetyltransferase" evidence="3">
    <location>
        <begin position="2"/>
        <end position="154"/>
    </location>
</feature>
<keyword evidence="2 4" id="KW-0012">Acyltransferase</keyword>
<evidence type="ECO:0000256" key="1">
    <source>
        <dbReference type="ARBA" id="ARBA00022679"/>
    </source>
</evidence>
<evidence type="ECO:0000313" key="4">
    <source>
        <dbReference type="EMBL" id="MFC6883390.1"/>
    </source>
</evidence>
<gene>
    <name evidence="4" type="ORF">ACFQKB_26775</name>
</gene>
<dbReference type="InterPro" id="IPR000182">
    <property type="entry name" value="GNAT_dom"/>
</dbReference>
<reference evidence="5" key="1">
    <citation type="journal article" date="2019" name="Int. J. Syst. Evol. Microbiol.">
        <title>The Global Catalogue of Microorganisms (GCM) 10K type strain sequencing project: providing services to taxonomists for standard genome sequencing and annotation.</title>
        <authorList>
            <consortium name="The Broad Institute Genomics Platform"/>
            <consortium name="The Broad Institute Genome Sequencing Center for Infectious Disease"/>
            <person name="Wu L."/>
            <person name="Ma J."/>
        </authorList>
    </citation>
    <scope>NUCLEOTIDE SEQUENCE [LARGE SCALE GENOMIC DNA]</scope>
    <source>
        <strain evidence="5">JCM 3369</strain>
    </source>
</reference>
<comment type="caution">
    <text evidence="4">The sequence shown here is derived from an EMBL/GenBank/DDBJ whole genome shotgun (WGS) entry which is preliminary data.</text>
</comment>
<dbReference type="EMBL" id="JBHSXS010000019">
    <property type="protein sequence ID" value="MFC6883390.1"/>
    <property type="molecule type" value="Genomic_DNA"/>
</dbReference>
<dbReference type="GO" id="GO:0016746">
    <property type="term" value="F:acyltransferase activity"/>
    <property type="evidence" value="ECO:0007669"/>
    <property type="project" value="UniProtKB-KW"/>
</dbReference>
<sequence>MIEVVPATPAHTATVAELLGEMDQFYGASELEPISARLQHINTALFSDPPAGFALLAFEESAAVGIATYSFLWPAVGLTRSLYLKELYVREAHRRSGVGTTLMQALKDIAITHECSRIEWTTDEENLGAQSFYKELGFVRLATKLFYRLSNPAD</sequence>